<keyword evidence="3" id="KW-1185">Reference proteome</keyword>
<proteinExistence type="predicted"/>
<feature type="compositionally biased region" description="Polar residues" evidence="1">
    <location>
        <begin position="148"/>
        <end position="178"/>
    </location>
</feature>
<reference evidence="2 3" key="1">
    <citation type="submission" date="2020-10" db="EMBL/GenBank/DDBJ databases">
        <authorList>
            <person name="Klimov P.B."/>
            <person name="Dyachkov S.M."/>
            <person name="Chetverikov P.E."/>
        </authorList>
    </citation>
    <scope>NUCLEOTIDE SEQUENCE [LARGE SCALE GENOMIC DNA]</scope>
    <source>
        <strain evidence="2">BMOC 18-1129-001#AD2665</strain>
        <tissue evidence="2">Entire mites</tissue>
    </source>
</reference>
<comment type="caution">
    <text evidence="2">The sequence shown here is derived from an EMBL/GenBank/DDBJ whole genome shotgun (WGS) entry which is preliminary data.</text>
</comment>
<feature type="compositionally biased region" description="Basic and acidic residues" evidence="1">
    <location>
        <begin position="55"/>
        <end position="64"/>
    </location>
</feature>
<feature type="region of interest" description="Disordered" evidence="1">
    <location>
        <begin position="320"/>
        <end position="348"/>
    </location>
</feature>
<name>A0ABQ7S9S0_9ACAR</name>
<dbReference type="InterPro" id="IPR053210">
    <property type="entry name" value="ANKRD12"/>
</dbReference>
<organism evidence="2 3">
    <name type="scientific">Fragariocoptes setiger</name>
    <dbReference type="NCBI Taxonomy" id="1670756"/>
    <lineage>
        <taxon>Eukaryota</taxon>
        <taxon>Metazoa</taxon>
        <taxon>Ecdysozoa</taxon>
        <taxon>Arthropoda</taxon>
        <taxon>Chelicerata</taxon>
        <taxon>Arachnida</taxon>
        <taxon>Acari</taxon>
        <taxon>Acariformes</taxon>
        <taxon>Trombidiformes</taxon>
        <taxon>Prostigmata</taxon>
        <taxon>Eupodina</taxon>
        <taxon>Eriophyoidea</taxon>
        <taxon>Phytoptidae</taxon>
        <taxon>Fragariocoptes</taxon>
    </lineage>
</organism>
<evidence type="ECO:0000313" key="2">
    <source>
        <dbReference type="EMBL" id="KAG9510146.1"/>
    </source>
</evidence>
<feature type="region of interest" description="Disordered" evidence="1">
    <location>
        <begin position="1"/>
        <end position="273"/>
    </location>
</feature>
<feature type="compositionally biased region" description="Basic and acidic residues" evidence="1">
    <location>
        <begin position="227"/>
        <end position="236"/>
    </location>
</feature>
<feature type="compositionally biased region" description="Polar residues" evidence="1">
    <location>
        <begin position="332"/>
        <end position="348"/>
    </location>
</feature>
<feature type="compositionally biased region" description="Polar residues" evidence="1">
    <location>
        <begin position="41"/>
        <end position="54"/>
    </location>
</feature>
<sequence>MANDDANKPSNLKVPPLRIVINSSGNCNANSSTNNSAVHSGNNSNDTSGVTTTDEISHPSDKSNTEGPSTSTKKLADTRQTTNSGAGLSSNPRESVFKSSTFKVNRESESSDSTTHNGTSTPINDTDNIYTDSVTSAGASFSPPPSSDTHQGDSQGDGATNPTAQNCNGVRYNYSTDSSQKDHPSSSTVTQRITRSSQRAAQQTKPDNQPDQQQMTSADDQVSNSENTDKGNEQSRKLKRRKGDTPEDDQNSPESSASSNTSQQAPIIYRPPAQNSFQLYKNIRMQVDRRLRSLNCVHPRTPHGFKDYLLNRGAYLLEGAPSTGRNNAHHAGSSTSNNDPRSKGTNLQFHKNYSSLTGHKYGSSATLSPTSTLGVPQLAKAPESLVVGSALHSLFIEQEKARHKMRMQHIKEREKLTLSAEQEILRVYNQAALAAANQLEPFSVCTLLKHEEIYNYIEPSDGTGDVIGQEEILQDADRDLYNKKIFLGRLQDIDDKWEQIKGQMLARHINEADSLYAFQKLEWEWRIKETGACDLWSTPTIEPVHVPKVDVISINY</sequence>
<feature type="compositionally biased region" description="Low complexity" evidence="1">
    <location>
        <begin position="22"/>
        <end position="40"/>
    </location>
</feature>
<dbReference type="Proteomes" id="UP000825002">
    <property type="component" value="Unassembled WGS sequence"/>
</dbReference>
<feature type="compositionally biased region" description="Low complexity" evidence="1">
    <location>
        <begin position="252"/>
        <end position="266"/>
    </location>
</feature>
<dbReference type="PANTHER" id="PTHR24149">
    <property type="entry name" value="ANKYRIN REPEAT DOMAIN-CONTAINING PROTEIN 12"/>
    <property type="match status" value="1"/>
</dbReference>
<feature type="compositionally biased region" description="Polar residues" evidence="1">
    <location>
        <begin position="111"/>
        <end position="139"/>
    </location>
</feature>
<gene>
    <name evidence="2" type="primary">ANKRD11</name>
    <name evidence="2" type="ORF">GZH46_01314</name>
</gene>
<accession>A0ABQ7S9S0</accession>
<evidence type="ECO:0000256" key="1">
    <source>
        <dbReference type="SAM" id="MobiDB-lite"/>
    </source>
</evidence>
<dbReference type="EMBL" id="JAIFTH010000222">
    <property type="protein sequence ID" value="KAG9510146.1"/>
    <property type="molecule type" value="Genomic_DNA"/>
</dbReference>
<protein>
    <submittedName>
        <fullName evidence="2">Ankyrin repeat domain-containing protein 11</fullName>
    </submittedName>
</protein>
<dbReference type="PANTHER" id="PTHR24149:SF14">
    <property type="entry name" value="ANKYRIN REPEAT DOMAIN 12"/>
    <property type="match status" value="1"/>
</dbReference>
<feature type="compositionally biased region" description="Polar residues" evidence="1">
    <location>
        <begin position="65"/>
        <end position="103"/>
    </location>
</feature>
<evidence type="ECO:0000313" key="3">
    <source>
        <dbReference type="Proteomes" id="UP000825002"/>
    </source>
</evidence>
<feature type="compositionally biased region" description="Polar residues" evidence="1">
    <location>
        <begin position="185"/>
        <end position="226"/>
    </location>
</feature>